<feature type="transmembrane region" description="Helical" evidence="13">
    <location>
        <begin position="767"/>
        <end position="788"/>
    </location>
</feature>
<evidence type="ECO:0000256" key="13">
    <source>
        <dbReference type="SAM" id="Phobius"/>
    </source>
</evidence>
<evidence type="ECO:0000256" key="12">
    <source>
        <dbReference type="ARBA" id="ARBA00023136"/>
    </source>
</evidence>
<accession>A0ABM7VH43</accession>
<keyword evidence="9" id="KW-1278">Translocase</keyword>
<reference evidence="15 16" key="1">
    <citation type="submission" date="2021-12" db="EMBL/GenBank/DDBJ databases">
        <title>Genome sequencing of bacteria with rrn-lacking chromosome and rrn-plasmid.</title>
        <authorList>
            <person name="Anda M."/>
            <person name="Iwasaki W."/>
        </authorList>
    </citation>
    <scope>NUCLEOTIDE SEQUENCE [LARGE SCALE GENOMIC DNA]</scope>
    <source>
        <strain evidence="15 16">NBRC 101262</strain>
    </source>
</reference>
<dbReference type="PROSITE" id="PS00154">
    <property type="entry name" value="ATPASE_E1_E2"/>
    <property type="match status" value="1"/>
</dbReference>
<dbReference type="InterPro" id="IPR023299">
    <property type="entry name" value="ATPase_P-typ_cyto_dom_N"/>
</dbReference>
<dbReference type="Gene3D" id="3.40.50.1000">
    <property type="entry name" value="HAD superfamily/HAD-like"/>
    <property type="match status" value="1"/>
</dbReference>
<evidence type="ECO:0000256" key="7">
    <source>
        <dbReference type="ARBA" id="ARBA00022723"/>
    </source>
</evidence>
<evidence type="ECO:0000256" key="6">
    <source>
        <dbReference type="ARBA" id="ARBA00022692"/>
    </source>
</evidence>
<keyword evidence="12 13" id="KW-0472">Membrane</keyword>
<feature type="transmembrane region" description="Helical" evidence="13">
    <location>
        <begin position="237"/>
        <end position="255"/>
    </location>
</feature>
<dbReference type="Pfam" id="PF00702">
    <property type="entry name" value="Hydrolase"/>
    <property type="match status" value="1"/>
</dbReference>
<keyword evidence="6 13" id="KW-0812">Transmembrane</keyword>
<dbReference type="Gene3D" id="3.30.70.100">
    <property type="match status" value="1"/>
</dbReference>
<dbReference type="SUPFAM" id="SSF81665">
    <property type="entry name" value="Calcium ATPase, transmembrane domain M"/>
    <property type="match status" value="1"/>
</dbReference>
<keyword evidence="7" id="KW-0479">Metal-binding</keyword>
<keyword evidence="5" id="KW-0597">Phosphoprotein</keyword>
<dbReference type="Pfam" id="PF00122">
    <property type="entry name" value="E1-E2_ATPase"/>
    <property type="match status" value="1"/>
</dbReference>
<keyword evidence="16" id="KW-1185">Reference proteome</keyword>
<comment type="similarity">
    <text evidence="2">Belongs to the cation transport ATPase (P-type) (TC 3.A.3) family. Type IB subfamily.</text>
</comment>
<comment type="subcellular location">
    <subcellularLocation>
        <location evidence="1">Cell membrane</location>
        <topology evidence="1">Multi-pass membrane protein</topology>
    </subcellularLocation>
</comment>
<keyword evidence="4" id="KW-1003">Cell membrane</keyword>
<gene>
    <name evidence="15" type="primary">ccoI</name>
    <name evidence="15" type="ORF">PEPS_25650</name>
</gene>
<evidence type="ECO:0000256" key="10">
    <source>
        <dbReference type="ARBA" id="ARBA00022989"/>
    </source>
</evidence>
<dbReference type="InterPro" id="IPR001757">
    <property type="entry name" value="P_typ_ATPase"/>
</dbReference>
<dbReference type="InterPro" id="IPR018303">
    <property type="entry name" value="ATPase_P-typ_P_site"/>
</dbReference>
<name>A0ABM7VH43_9BACT</name>
<evidence type="ECO:0000256" key="1">
    <source>
        <dbReference type="ARBA" id="ARBA00004651"/>
    </source>
</evidence>
<dbReference type="Pfam" id="PF12156">
    <property type="entry name" value="ATPase-cat_bd"/>
    <property type="match status" value="1"/>
</dbReference>
<dbReference type="InterPro" id="IPR036163">
    <property type="entry name" value="HMA_dom_sf"/>
</dbReference>
<dbReference type="InterPro" id="IPR023214">
    <property type="entry name" value="HAD_sf"/>
</dbReference>
<dbReference type="SUPFAM" id="SSF81653">
    <property type="entry name" value="Calcium ATPase, transduction domain A"/>
    <property type="match status" value="1"/>
</dbReference>
<keyword evidence="11" id="KW-0406">Ion transport</keyword>
<keyword evidence="10 13" id="KW-1133">Transmembrane helix</keyword>
<evidence type="ECO:0000256" key="5">
    <source>
        <dbReference type="ARBA" id="ARBA00022553"/>
    </source>
</evidence>
<dbReference type="SUPFAM" id="SSF56784">
    <property type="entry name" value="HAD-like"/>
    <property type="match status" value="1"/>
</dbReference>
<dbReference type="NCBIfam" id="TIGR01494">
    <property type="entry name" value="ATPase_P-type"/>
    <property type="match status" value="1"/>
</dbReference>
<dbReference type="InterPro" id="IPR059000">
    <property type="entry name" value="ATPase_P-type_domA"/>
</dbReference>
<evidence type="ECO:0000256" key="11">
    <source>
        <dbReference type="ARBA" id="ARBA00023065"/>
    </source>
</evidence>
<evidence type="ECO:0000313" key="15">
    <source>
        <dbReference type="EMBL" id="BDD00285.1"/>
    </source>
</evidence>
<evidence type="ECO:0000256" key="4">
    <source>
        <dbReference type="ARBA" id="ARBA00022475"/>
    </source>
</evidence>
<dbReference type="InterPro" id="IPR008250">
    <property type="entry name" value="ATPase_P-typ_transduc_dom_A_sf"/>
</dbReference>
<dbReference type="InterPro" id="IPR023298">
    <property type="entry name" value="ATPase_P-typ_TM_dom_sf"/>
</dbReference>
<dbReference type="PANTHER" id="PTHR43520">
    <property type="entry name" value="ATP7, ISOFORM B"/>
    <property type="match status" value="1"/>
</dbReference>
<organism evidence="15 16">
    <name type="scientific">Persicobacter psychrovividus</name>
    <dbReference type="NCBI Taxonomy" id="387638"/>
    <lineage>
        <taxon>Bacteria</taxon>
        <taxon>Pseudomonadati</taxon>
        <taxon>Bacteroidota</taxon>
        <taxon>Cytophagia</taxon>
        <taxon>Cytophagales</taxon>
        <taxon>Persicobacteraceae</taxon>
        <taxon>Persicobacter</taxon>
    </lineage>
</organism>
<sequence length="824" mass="92265">MLLQREGIFTLIFLEKGQDNMSELPSNLMEQTQCYHCGGPCEEEHLRFDQRDFCCHGCQTVYDILKENDLGDYYNLEQNPGINLKPQDFEDQYAFLDHDEIQEKLLDFTDGKMSRVRLLLPAIHCSSCIWLLENLYKLKGGIRQSRVNFGKKQLMVEFSNEALSLRQLVETLVSIGYEPHISLEENDQQKKSSPDRTLFLKIGVAAFCFGNIMLLSFPEYFGFDGGWDDEYRRFFSWLNVFLSLPIIGFCSTDYFKSAYQGLKHRHINIDVPIAIGIVTLFVRSVLEVGFDWGSGYFDSLGGLLFFLLTGKWFQSKSYESLSFDRDYKSYFPLAINRKEDEQMKPVPVANLQVGDQIMVRNHEIIPADSVLTSVEANIDYSFVTGESEPVRKVQGEKIFAGGRQVGASIELVVKKPVSQSYLTQLWNQGKAMEDDAQDRRSMINQISKYFTVVVLLIAFASAGYWTLVDPSKILNAFTAVLIVACPCALTLATPFTLSAVLSVFGRQHFYLKNTASVENLASIDTLIFDKTGTITYSAKGKVEYKGKAISKDELSVLANMVQHSTHPLSRKLAEYMGEETTLALAQYQEFAGKGQSSVFEGKTYLLGSAKFTEADYVGATLSGASKVYVKIDGEFRGYFILHNQYRKGLKSLIDALKGHFSMALISGDNDSEAEQLREYFPKEVPLMFNQTPDQKRAFVEQKQQDGASVAMLGDGLNDAVALQQADFGIAVTDDIGAFTPACDAILDAEKLPMLQRLIRFSHTAKKIIIASFVISFAYNIIGLSFAVAGMLTPVLGAILMPVSSISVVAFATLSVQVLARRYRL</sequence>
<evidence type="ECO:0000256" key="3">
    <source>
        <dbReference type="ARBA" id="ARBA00022448"/>
    </source>
</evidence>
<dbReference type="EMBL" id="AP025292">
    <property type="protein sequence ID" value="BDD00285.1"/>
    <property type="molecule type" value="Genomic_DNA"/>
</dbReference>
<dbReference type="PANTHER" id="PTHR43520:SF5">
    <property type="entry name" value="CATION-TRANSPORTING P-TYPE ATPASE-RELATED"/>
    <property type="match status" value="1"/>
</dbReference>
<feature type="transmembrane region" description="Helical" evidence="13">
    <location>
        <begin position="473"/>
        <end position="504"/>
    </location>
</feature>
<feature type="domain" description="HMA" evidence="14">
    <location>
        <begin position="114"/>
        <end position="180"/>
    </location>
</feature>
<protein>
    <submittedName>
        <fullName evidence="15">ATPase</fullName>
    </submittedName>
</protein>
<proteinExistence type="inferred from homology"/>
<dbReference type="Proteomes" id="UP001354989">
    <property type="component" value="Chromosome"/>
</dbReference>
<dbReference type="SUPFAM" id="SSF55008">
    <property type="entry name" value="HMA, heavy metal-associated domain"/>
    <property type="match status" value="1"/>
</dbReference>
<evidence type="ECO:0000256" key="8">
    <source>
        <dbReference type="ARBA" id="ARBA00022842"/>
    </source>
</evidence>
<feature type="transmembrane region" description="Helical" evidence="13">
    <location>
        <begin position="198"/>
        <end position="217"/>
    </location>
</feature>
<dbReference type="Gene3D" id="3.40.1110.10">
    <property type="entry name" value="Calcium-transporting ATPase, cytoplasmic domain N"/>
    <property type="match status" value="1"/>
</dbReference>
<feature type="transmembrane region" description="Helical" evidence="13">
    <location>
        <begin position="794"/>
        <end position="819"/>
    </location>
</feature>
<dbReference type="PROSITE" id="PS50846">
    <property type="entry name" value="HMA_2"/>
    <property type="match status" value="1"/>
</dbReference>
<evidence type="ECO:0000259" key="14">
    <source>
        <dbReference type="PROSITE" id="PS50846"/>
    </source>
</evidence>
<keyword evidence="3" id="KW-0813">Transport</keyword>
<dbReference type="InterPro" id="IPR036412">
    <property type="entry name" value="HAD-like_sf"/>
</dbReference>
<feature type="transmembrane region" description="Helical" evidence="13">
    <location>
        <begin position="449"/>
        <end position="467"/>
    </location>
</feature>
<keyword evidence="8" id="KW-0460">Magnesium</keyword>
<dbReference type="InterPro" id="IPR006121">
    <property type="entry name" value="HMA_dom"/>
</dbReference>
<evidence type="ECO:0000256" key="9">
    <source>
        <dbReference type="ARBA" id="ARBA00022967"/>
    </source>
</evidence>
<dbReference type="PRINTS" id="PR00119">
    <property type="entry name" value="CATATPASE"/>
</dbReference>
<dbReference type="InterPro" id="IPR021993">
    <property type="entry name" value="ATPase-cat-bd"/>
</dbReference>
<evidence type="ECO:0000313" key="16">
    <source>
        <dbReference type="Proteomes" id="UP001354989"/>
    </source>
</evidence>
<dbReference type="Gene3D" id="2.70.150.10">
    <property type="entry name" value="Calcium-transporting ATPase, cytoplasmic transduction domain A"/>
    <property type="match status" value="1"/>
</dbReference>
<evidence type="ECO:0000256" key="2">
    <source>
        <dbReference type="ARBA" id="ARBA00006024"/>
    </source>
</evidence>